<name>A0A9P6LW66_MORAP</name>
<feature type="chain" id="PRO_5040315284" description="CUE domain-containing protein" evidence="2">
    <location>
        <begin position="23"/>
        <end position="239"/>
    </location>
</feature>
<dbReference type="OrthoDB" id="2446704at2759"/>
<feature type="compositionally biased region" description="Polar residues" evidence="1">
    <location>
        <begin position="134"/>
        <end position="147"/>
    </location>
</feature>
<organism evidence="3 4">
    <name type="scientific">Mortierella alpina</name>
    <name type="common">Oleaginous fungus</name>
    <name type="synonym">Mortierella renispora</name>
    <dbReference type="NCBI Taxonomy" id="64518"/>
    <lineage>
        <taxon>Eukaryota</taxon>
        <taxon>Fungi</taxon>
        <taxon>Fungi incertae sedis</taxon>
        <taxon>Mucoromycota</taxon>
        <taxon>Mortierellomycotina</taxon>
        <taxon>Mortierellomycetes</taxon>
        <taxon>Mortierellales</taxon>
        <taxon>Mortierellaceae</taxon>
        <taxon>Mortierella</taxon>
    </lineage>
</organism>
<feature type="compositionally biased region" description="Basic and acidic residues" evidence="1">
    <location>
        <begin position="65"/>
        <end position="90"/>
    </location>
</feature>
<evidence type="ECO:0008006" key="5">
    <source>
        <dbReference type="Google" id="ProtNLM"/>
    </source>
</evidence>
<evidence type="ECO:0000256" key="2">
    <source>
        <dbReference type="SAM" id="SignalP"/>
    </source>
</evidence>
<evidence type="ECO:0000256" key="1">
    <source>
        <dbReference type="SAM" id="MobiDB-lite"/>
    </source>
</evidence>
<sequence length="239" mass="25879">MSSIANTLLQYFLIVSVAYLYAKAPWNKKTGAGSIGGALGKIRASGLADYYSEEKKRAPSTKKSGSADKDAEQKEKAVKAESASDLHNEALRASTRGSTFKKPQQHHQQQQQQQKRSSSGSPTPSTTSSKSSKQDLATSPKQASPAASPTKKGRSPKTSISGRTSSSDTAAGEGPALPISTEEATKHRRFLSEMFKDVPMSEIDRVIRTVDGDVGEAASMLIQEDYTWKCVRRRRSVPR</sequence>
<evidence type="ECO:0000313" key="4">
    <source>
        <dbReference type="Proteomes" id="UP000738359"/>
    </source>
</evidence>
<proteinExistence type="predicted"/>
<keyword evidence="4" id="KW-1185">Reference proteome</keyword>
<feature type="region of interest" description="Disordered" evidence="1">
    <location>
        <begin position="51"/>
        <end position="186"/>
    </location>
</feature>
<feature type="signal peptide" evidence="2">
    <location>
        <begin position="1"/>
        <end position="22"/>
    </location>
</feature>
<feature type="compositionally biased region" description="Polar residues" evidence="1">
    <location>
        <begin position="156"/>
        <end position="169"/>
    </location>
</feature>
<evidence type="ECO:0000313" key="3">
    <source>
        <dbReference type="EMBL" id="KAF9948238.1"/>
    </source>
</evidence>
<reference evidence="3" key="1">
    <citation type="journal article" date="2020" name="Fungal Divers.">
        <title>Resolving the Mortierellaceae phylogeny through synthesis of multi-gene phylogenetics and phylogenomics.</title>
        <authorList>
            <person name="Vandepol N."/>
            <person name="Liber J."/>
            <person name="Desiro A."/>
            <person name="Na H."/>
            <person name="Kennedy M."/>
            <person name="Barry K."/>
            <person name="Grigoriev I.V."/>
            <person name="Miller A.N."/>
            <person name="O'Donnell K."/>
            <person name="Stajich J.E."/>
            <person name="Bonito G."/>
        </authorList>
    </citation>
    <scope>NUCLEOTIDE SEQUENCE</scope>
    <source>
        <strain evidence="3">CK1249</strain>
    </source>
</reference>
<dbReference type="EMBL" id="JAAAHY010001552">
    <property type="protein sequence ID" value="KAF9948238.1"/>
    <property type="molecule type" value="Genomic_DNA"/>
</dbReference>
<gene>
    <name evidence="3" type="ORF">BGZ70_002306</name>
</gene>
<accession>A0A9P6LW66</accession>
<dbReference type="CDD" id="cd14279">
    <property type="entry name" value="CUE"/>
    <property type="match status" value="1"/>
</dbReference>
<feature type="compositionally biased region" description="Low complexity" evidence="1">
    <location>
        <begin position="106"/>
        <end position="131"/>
    </location>
</feature>
<dbReference type="AlphaFoldDB" id="A0A9P6LW66"/>
<protein>
    <recommendedName>
        <fullName evidence="5">CUE domain-containing protein</fullName>
    </recommendedName>
</protein>
<keyword evidence="2" id="KW-0732">Signal</keyword>
<comment type="caution">
    <text evidence="3">The sequence shown here is derived from an EMBL/GenBank/DDBJ whole genome shotgun (WGS) entry which is preliminary data.</text>
</comment>
<dbReference type="Proteomes" id="UP000738359">
    <property type="component" value="Unassembled WGS sequence"/>
</dbReference>